<reference evidence="5 6" key="1">
    <citation type="submission" date="2016-03" db="EMBL/GenBank/DDBJ databases">
        <title>Shallow-sea hydrothermal system.</title>
        <authorList>
            <person name="Tang K."/>
        </authorList>
    </citation>
    <scope>NUCLEOTIDE SEQUENCE [LARGE SCALE GENOMIC DNA]</scope>
    <source>
        <strain evidence="5 6">JLT9</strain>
    </source>
</reference>
<dbReference type="KEGG" id="serj:SGUI_2765"/>
<dbReference type="GO" id="GO:0005737">
    <property type="term" value="C:cytoplasm"/>
    <property type="evidence" value="ECO:0007669"/>
    <property type="project" value="UniProtKB-ARBA"/>
</dbReference>
<gene>
    <name evidence="5" type="ORF">SGUI_2765</name>
</gene>
<evidence type="ECO:0000256" key="3">
    <source>
        <dbReference type="ARBA" id="ARBA00023121"/>
    </source>
</evidence>
<dbReference type="AlphaFoldDB" id="A0A1B1NFE9"/>
<comment type="subcellular location">
    <subcellularLocation>
        <location evidence="1">Golgi apparatus membrane</location>
        <topology evidence="1">Peripheral membrane protein</topology>
        <orientation evidence="1">Cytoplasmic side</orientation>
    </subcellularLocation>
</comment>
<dbReference type="Pfam" id="PF05719">
    <property type="entry name" value="GPP34"/>
    <property type="match status" value="1"/>
</dbReference>
<evidence type="ECO:0000313" key="6">
    <source>
        <dbReference type="Proteomes" id="UP000092482"/>
    </source>
</evidence>
<keyword evidence="3" id="KW-0446">Lipid-binding</keyword>
<keyword evidence="6" id="KW-1185">Reference proteome</keyword>
<keyword evidence="4" id="KW-0472">Membrane</keyword>
<keyword evidence="2" id="KW-0333">Golgi apparatus</keyword>
<evidence type="ECO:0000256" key="2">
    <source>
        <dbReference type="ARBA" id="ARBA00023034"/>
    </source>
</evidence>
<organism evidence="5 6">
    <name type="scientific">Serinicoccus hydrothermalis</name>
    <dbReference type="NCBI Taxonomy" id="1758689"/>
    <lineage>
        <taxon>Bacteria</taxon>
        <taxon>Bacillati</taxon>
        <taxon>Actinomycetota</taxon>
        <taxon>Actinomycetes</taxon>
        <taxon>Micrococcales</taxon>
        <taxon>Ornithinimicrobiaceae</taxon>
        <taxon>Serinicoccus</taxon>
    </lineage>
</organism>
<sequence length="244" mass="26900">MLLADELILLLLDDRTGHWLVRRPAVRASVRVALVVELLARRQLALDDGGVLVQGLSGTTGGDRVLEQVAQQVVGQRPAELKRPRRGEVEELLAGLRDSGVLRRTWLNRNRHLPRDTHPEAGVRARLREALGVDRRPDRHTALLVALVFELGLLPTLFPDEDVLTLDHRAAIIVEALRTDLHYFPTTLEDDARERIEGRDVASGVGDAISGVGDALEFLEVVVGATRLLSLPVRALVRVLGELP</sequence>
<name>A0A1B1NFE9_9MICO</name>
<dbReference type="InterPro" id="IPR008628">
    <property type="entry name" value="GPP34-like"/>
</dbReference>
<dbReference type="GO" id="GO:0012505">
    <property type="term" value="C:endomembrane system"/>
    <property type="evidence" value="ECO:0007669"/>
    <property type="project" value="UniProtKB-ARBA"/>
</dbReference>
<proteinExistence type="predicted"/>
<dbReference type="RefSeq" id="WP_066641353.1">
    <property type="nucleotide sequence ID" value="NZ_CP014989.1"/>
</dbReference>
<evidence type="ECO:0000256" key="1">
    <source>
        <dbReference type="ARBA" id="ARBA00004255"/>
    </source>
</evidence>
<dbReference type="EMBL" id="CP014989">
    <property type="protein sequence ID" value="ANS80161.1"/>
    <property type="molecule type" value="Genomic_DNA"/>
</dbReference>
<protein>
    <recommendedName>
        <fullName evidence="7">Golgi phosphoprotein 3 GPP34</fullName>
    </recommendedName>
</protein>
<evidence type="ECO:0000313" key="5">
    <source>
        <dbReference type="EMBL" id="ANS80161.1"/>
    </source>
</evidence>
<dbReference type="Gene3D" id="1.10.3630.10">
    <property type="entry name" value="yeast vps74-n-term truncation variant domain like"/>
    <property type="match status" value="1"/>
</dbReference>
<accession>A0A1B1NFE9</accession>
<dbReference type="STRING" id="1758689.SGUI_2765"/>
<dbReference type="OrthoDB" id="4872354at2"/>
<evidence type="ECO:0000256" key="4">
    <source>
        <dbReference type="ARBA" id="ARBA00023136"/>
    </source>
</evidence>
<dbReference type="InterPro" id="IPR038261">
    <property type="entry name" value="GPP34-like_sf"/>
</dbReference>
<dbReference type="Proteomes" id="UP000092482">
    <property type="component" value="Chromosome"/>
</dbReference>
<evidence type="ECO:0008006" key="7">
    <source>
        <dbReference type="Google" id="ProtNLM"/>
    </source>
</evidence>
<dbReference type="GO" id="GO:0070273">
    <property type="term" value="F:phosphatidylinositol-4-phosphate binding"/>
    <property type="evidence" value="ECO:0007669"/>
    <property type="project" value="InterPro"/>
</dbReference>